<proteinExistence type="predicted"/>
<gene>
    <name evidence="1" type="ORF">LTR37_001679</name>
</gene>
<evidence type="ECO:0000313" key="2">
    <source>
        <dbReference type="Proteomes" id="UP001281147"/>
    </source>
</evidence>
<keyword evidence="2" id="KW-1185">Reference proteome</keyword>
<dbReference type="Proteomes" id="UP001281147">
    <property type="component" value="Unassembled WGS sequence"/>
</dbReference>
<comment type="caution">
    <text evidence="1">The sequence shown here is derived from an EMBL/GenBank/DDBJ whole genome shotgun (WGS) entry which is preliminary data.</text>
</comment>
<name>A0ACC3NUI9_9PEZI</name>
<accession>A0ACC3NUI9</accession>
<evidence type="ECO:0000313" key="1">
    <source>
        <dbReference type="EMBL" id="KAK3723427.1"/>
    </source>
</evidence>
<protein>
    <submittedName>
        <fullName evidence="1">Uncharacterized protein</fullName>
    </submittedName>
</protein>
<organism evidence="1 2">
    <name type="scientific">Vermiconidia calcicola</name>
    <dbReference type="NCBI Taxonomy" id="1690605"/>
    <lineage>
        <taxon>Eukaryota</taxon>
        <taxon>Fungi</taxon>
        <taxon>Dikarya</taxon>
        <taxon>Ascomycota</taxon>
        <taxon>Pezizomycotina</taxon>
        <taxon>Dothideomycetes</taxon>
        <taxon>Dothideomycetidae</taxon>
        <taxon>Mycosphaerellales</taxon>
        <taxon>Extremaceae</taxon>
        <taxon>Vermiconidia</taxon>
    </lineage>
</organism>
<sequence>MVCVDTPDRCKEGPPSADNETQDWEEHQVEQRKRVVCITVLIMLATYEEAKKERTLDEVEALTNGARTSEYIRAFQEVYEKLSSRRTRGRAQLTTV</sequence>
<dbReference type="EMBL" id="JAUTXU010000009">
    <property type="protein sequence ID" value="KAK3723427.1"/>
    <property type="molecule type" value="Genomic_DNA"/>
</dbReference>
<reference evidence="1" key="1">
    <citation type="submission" date="2023-07" db="EMBL/GenBank/DDBJ databases">
        <title>Black Yeasts Isolated from many extreme environments.</title>
        <authorList>
            <person name="Coleine C."/>
            <person name="Stajich J.E."/>
            <person name="Selbmann L."/>
        </authorList>
    </citation>
    <scope>NUCLEOTIDE SEQUENCE</scope>
    <source>
        <strain evidence="1">CCFEE 5714</strain>
    </source>
</reference>